<dbReference type="InterPro" id="IPR029039">
    <property type="entry name" value="Flavoprotein-like_sf"/>
</dbReference>
<protein>
    <submittedName>
        <fullName evidence="2">Flavodoxin</fullName>
    </submittedName>
</protein>
<dbReference type="PANTHER" id="PTHR38030:SF2">
    <property type="entry name" value="PROTOPORPHYRINOGEN IX DEHYDROGENASE [QUINONE]"/>
    <property type="match status" value="1"/>
</dbReference>
<accession>A0A4R7ZEQ5</accession>
<sequence length="146" mass="16897">MKVCIIYVSFHHQNTKKLVQAVASRFAFDCFELKEAQSLDLRAYDMIGFASGIFYGKLNIQLTNFIADKHEDIKQAFVMFTCGMKRKSYTQMIKQFFELCEIPLLGIYGSRGHDTFGPFKYIGGIARNHPNNKDIEKAYTFIRDQL</sequence>
<dbReference type="GO" id="GO:0006783">
    <property type="term" value="P:heme biosynthetic process"/>
    <property type="evidence" value="ECO:0007669"/>
    <property type="project" value="TreeGrafter"/>
</dbReference>
<dbReference type="GO" id="GO:0070819">
    <property type="term" value="F:menaquinone-dependent protoporphyrinogen oxidase activity"/>
    <property type="evidence" value="ECO:0007669"/>
    <property type="project" value="TreeGrafter"/>
</dbReference>
<dbReference type="InterPro" id="IPR026816">
    <property type="entry name" value="Flavodoxin_dom"/>
</dbReference>
<gene>
    <name evidence="2" type="ORF">EDD63_1353</name>
</gene>
<keyword evidence="3" id="KW-1185">Reference proteome</keyword>
<proteinExistence type="predicted"/>
<dbReference type="GO" id="GO:0010181">
    <property type="term" value="F:FMN binding"/>
    <property type="evidence" value="ECO:0007669"/>
    <property type="project" value="TreeGrafter"/>
</dbReference>
<evidence type="ECO:0000313" key="2">
    <source>
        <dbReference type="EMBL" id="TDW14658.1"/>
    </source>
</evidence>
<evidence type="ECO:0000259" key="1">
    <source>
        <dbReference type="Pfam" id="PF12724"/>
    </source>
</evidence>
<reference evidence="2 3" key="1">
    <citation type="submission" date="2019-03" db="EMBL/GenBank/DDBJ databases">
        <title>Genomic Encyclopedia of Type Strains, Phase IV (KMG-IV): sequencing the most valuable type-strain genomes for metagenomic binning, comparative biology and taxonomic classification.</title>
        <authorList>
            <person name="Goeker M."/>
        </authorList>
    </citation>
    <scope>NUCLEOTIDE SEQUENCE [LARGE SCALE GENOMIC DNA]</scope>
    <source>
        <strain evidence="2 3">DSM 28867</strain>
    </source>
</reference>
<dbReference type="PANTHER" id="PTHR38030">
    <property type="entry name" value="PROTOPORPHYRINOGEN IX DEHYDROGENASE [MENAQUINONE]"/>
    <property type="match status" value="1"/>
</dbReference>
<name>A0A4R7ZEQ5_9FIRM</name>
<dbReference type="InterPro" id="IPR052200">
    <property type="entry name" value="Protoporphyrinogen_IX_DH"/>
</dbReference>
<dbReference type="AlphaFoldDB" id="A0A4R7ZEQ5"/>
<dbReference type="Pfam" id="PF12724">
    <property type="entry name" value="Flavodoxin_5"/>
    <property type="match status" value="1"/>
</dbReference>
<feature type="domain" description="Flavodoxin" evidence="1">
    <location>
        <begin position="5"/>
        <end position="97"/>
    </location>
</feature>
<dbReference type="RefSeq" id="WP_134170515.1">
    <property type="nucleotide sequence ID" value="NZ_SODD01000035.1"/>
</dbReference>
<organism evidence="2 3">
    <name type="scientific">Breznakia blatticola</name>
    <dbReference type="NCBI Taxonomy" id="1754012"/>
    <lineage>
        <taxon>Bacteria</taxon>
        <taxon>Bacillati</taxon>
        <taxon>Bacillota</taxon>
        <taxon>Erysipelotrichia</taxon>
        <taxon>Erysipelotrichales</taxon>
        <taxon>Erysipelotrichaceae</taxon>
        <taxon>Breznakia</taxon>
    </lineage>
</organism>
<comment type="caution">
    <text evidence="2">The sequence shown here is derived from an EMBL/GenBank/DDBJ whole genome shotgun (WGS) entry which is preliminary data.</text>
</comment>
<dbReference type="EMBL" id="SODD01000035">
    <property type="protein sequence ID" value="TDW14658.1"/>
    <property type="molecule type" value="Genomic_DNA"/>
</dbReference>
<dbReference type="Proteomes" id="UP000294743">
    <property type="component" value="Unassembled WGS sequence"/>
</dbReference>
<dbReference type="Gene3D" id="3.40.50.360">
    <property type="match status" value="1"/>
</dbReference>
<evidence type="ECO:0000313" key="3">
    <source>
        <dbReference type="Proteomes" id="UP000294743"/>
    </source>
</evidence>
<dbReference type="SUPFAM" id="SSF52218">
    <property type="entry name" value="Flavoproteins"/>
    <property type="match status" value="1"/>
</dbReference>
<dbReference type="OrthoDB" id="4564047at2"/>